<evidence type="ECO:0000313" key="8">
    <source>
        <dbReference type="Proteomes" id="UP000064243"/>
    </source>
</evidence>
<dbReference type="InterPro" id="IPR035923">
    <property type="entry name" value="TT1751-like_sf"/>
</dbReference>
<evidence type="ECO:0000256" key="5">
    <source>
        <dbReference type="SAM" id="SignalP"/>
    </source>
</evidence>
<keyword evidence="3 4" id="KW-0408">Iron</keyword>
<dbReference type="PANTHER" id="PTHR35008">
    <property type="entry name" value="BLL4482 PROTEIN-RELATED"/>
    <property type="match status" value="1"/>
</dbReference>
<dbReference type="InterPro" id="IPR051459">
    <property type="entry name" value="Cytochrome_c-type_DH"/>
</dbReference>
<reference evidence="7 8" key="1">
    <citation type="journal article" date="2015" name="Appl. Environ. Microbiol.">
        <title>Aerobic and Anaerobic Thiosulfate Oxidation by a Cold-Adapted, Subglacial Chemoautotroph.</title>
        <authorList>
            <person name="Harrold Z.R."/>
            <person name="Skidmore M.L."/>
            <person name="Hamilton T.L."/>
            <person name="Desch L."/>
            <person name="Amada K."/>
            <person name="van Gelder W."/>
            <person name="Glover K."/>
            <person name="Roden E.E."/>
            <person name="Boyd E.S."/>
        </authorList>
    </citation>
    <scope>NUCLEOTIDE SEQUENCE [LARGE SCALE GENOMIC DNA]</scope>
    <source>
        <strain evidence="7 8">RG</strain>
    </source>
</reference>
<evidence type="ECO:0000259" key="6">
    <source>
        <dbReference type="PROSITE" id="PS51007"/>
    </source>
</evidence>
<feature type="domain" description="Cytochrome c" evidence="6">
    <location>
        <begin position="20"/>
        <end position="98"/>
    </location>
</feature>
<organism evidence="7 8">
    <name type="scientific">Thiobacillus denitrificans</name>
    <dbReference type="NCBI Taxonomy" id="36861"/>
    <lineage>
        <taxon>Bacteria</taxon>
        <taxon>Pseudomonadati</taxon>
        <taxon>Pseudomonadota</taxon>
        <taxon>Betaproteobacteria</taxon>
        <taxon>Nitrosomonadales</taxon>
        <taxon>Thiobacillaceae</taxon>
        <taxon>Thiobacillus</taxon>
    </lineage>
</organism>
<name>A0A119CWI5_THIDE</name>
<evidence type="ECO:0000256" key="1">
    <source>
        <dbReference type="ARBA" id="ARBA00022617"/>
    </source>
</evidence>
<dbReference type="Gene3D" id="1.10.760.10">
    <property type="entry name" value="Cytochrome c-like domain"/>
    <property type="match status" value="2"/>
</dbReference>
<dbReference type="SUPFAM" id="SSF46626">
    <property type="entry name" value="Cytochrome c"/>
    <property type="match status" value="2"/>
</dbReference>
<evidence type="ECO:0000313" key="7">
    <source>
        <dbReference type="EMBL" id="KVW96709.1"/>
    </source>
</evidence>
<dbReference type="EMBL" id="LDUG01000019">
    <property type="protein sequence ID" value="KVW96709.1"/>
    <property type="molecule type" value="Genomic_DNA"/>
</dbReference>
<comment type="caution">
    <text evidence="7">The sequence shown here is derived from an EMBL/GenBank/DDBJ whole genome shotgun (WGS) entry which is preliminary data.</text>
</comment>
<gene>
    <name evidence="7" type="ORF">ABW22_07100</name>
</gene>
<dbReference type="Pfam" id="PF00034">
    <property type="entry name" value="Cytochrom_C"/>
    <property type="match status" value="1"/>
</dbReference>
<dbReference type="InterPro" id="IPR036909">
    <property type="entry name" value="Cyt_c-like_dom_sf"/>
</dbReference>
<dbReference type="GO" id="GO:0020037">
    <property type="term" value="F:heme binding"/>
    <property type="evidence" value="ECO:0007669"/>
    <property type="project" value="InterPro"/>
</dbReference>
<dbReference type="InterPro" id="IPR009056">
    <property type="entry name" value="Cyt_c-like_dom"/>
</dbReference>
<evidence type="ECO:0000256" key="2">
    <source>
        <dbReference type="ARBA" id="ARBA00022723"/>
    </source>
</evidence>
<dbReference type="STRING" id="1123392.GCA_000376425_02314"/>
<keyword evidence="2 4" id="KW-0479">Metal-binding</keyword>
<evidence type="ECO:0000256" key="3">
    <source>
        <dbReference type="ARBA" id="ARBA00023004"/>
    </source>
</evidence>
<dbReference type="OrthoDB" id="9809720at2"/>
<dbReference type="Gene3D" id="3.30.310.70">
    <property type="entry name" value="TT1751-like domain"/>
    <property type="match status" value="1"/>
</dbReference>
<evidence type="ECO:0000256" key="4">
    <source>
        <dbReference type="PROSITE-ProRule" id="PRU00433"/>
    </source>
</evidence>
<dbReference type="GO" id="GO:0009055">
    <property type="term" value="F:electron transfer activity"/>
    <property type="evidence" value="ECO:0007669"/>
    <property type="project" value="InterPro"/>
</dbReference>
<sequence length="349" mass="38092">MLTRLLVVTLLAGLGLSPALAAPDGAKLYGRNCAACHGETGTGGIGVPLALPSFQAGISDDYLRKTIRLGRPGRVMPSFDHLDKAEIEAIVRHVRGWNKGPAATYSTRPVKGDPVHGRQLFGQYCAACHGANGEGSKGTGVTFSRPRDLSIMAPALHNPGFLAAATDAMIKATLMHGRKGTPMTSFLKQGLKEKDIDDIVSYVRSFEKQPLPESAQVLDVESPVIVRDSSYDLKTTVENVKQAVTTNNFFYGRVQTLEYGLIEPARENPKQVIVYFCNISLLNQALAVDPRVGMFLPCRITILERDDGKVQVMSVNPKVLSRLFNNAELNRLCEQMSESYTRIMEEATI</sequence>
<feature type="domain" description="Cytochrome c" evidence="6">
    <location>
        <begin position="112"/>
        <end position="207"/>
    </location>
</feature>
<dbReference type="PATRIC" id="fig|36861.3.peg.896"/>
<dbReference type="Proteomes" id="UP000064243">
    <property type="component" value="Unassembled WGS sequence"/>
</dbReference>
<feature type="signal peptide" evidence="5">
    <location>
        <begin position="1"/>
        <end position="21"/>
    </location>
</feature>
<accession>A0A119CWI5</accession>
<keyword evidence="1 4" id="KW-0349">Heme</keyword>
<keyword evidence="5" id="KW-0732">Signal</keyword>
<proteinExistence type="predicted"/>
<dbReference type="PANTHER" id="PTHR35008:SF8">
    <property type="entry name" value="ALCOHOL DEHYDROGENASE CYTOCHROME C SUBUNIT"/>
    <property type="match status" value="1"/>
</dbReference>
<protein>
    <submittedName>
        <fullName evidence="7">Cytochrome C</fullName>
    </submittedName>
</protein>
<dbReference type="PROSITE" id="PS51007">
    <property type="entry name" value="CYTC"/>
    <property type="match status" value="2"/>
</dbReference>
<dbReference type="Pfam" id="PF03625">
    <property type="entry name" value="DUF302"/>
    <property type="match status" value="1"/>
</dbReference>
<dbReference type="RefSeq" id="WP_059753954.1">
    <property type="nucleotide sequence ID" value="NZ_LDUG01000019.1"/>
</dbReference>
<dbReference type="SUPFAM" id="SSF103247">
    <property type="entry name" value="TT1751-like"/>
    <property type="match status" value="1"/>
</dbReference>
<dbReference type="AlphaFoldDB" id="A0A119CWI5"/>
<dbReference type="InterPro" id="IPR005180">
    <property type="entry name" value="DUF302"/>
</dbReference>
<dbReference type="CDD" id="cd14797">
    <property type="entry name" value="DUF302"/>
    <property type="match status" value="1"/>
</dbReference>
<dbReference type="GO" id="GO:0046872">
    <property type="term" value="F:metal ion binding"/>
    <property type="evidence" value="ECO:0007669"/>
    <property type="project" value="UniProtKB-KW"/>
</dbReference>
<feature type="chain" id="PRO_5007161819" evidence="5">
    <location>
        <begin position="22"/>
        <end position="349"/>
    </location>
</feature>
<keyword evidence="8" id="KW-1185">Reference proteome</keyword>
<dbReference type="Pfam" id="PF13442">
    <property type="entry name" value="Cytochrome_CBB3"/>
    <property type="match status" value="1"/>
</dbReference>